<feature type="compositionally biased region" description="Polar residues" evidence="1">
    <location>
        <begin position="154"/>
        <end position="175"/>
    </location>
</feature>
<gene>
    <name evidence="2 4" type="ORF">BDZ99DRAFT_546056</name>
</gene>
<name>A0A6A6Y5M3_9PEZI</name>
<evidence type="ECO:0000313" key="4">
    <source>
        <dbReference type="RefSeq" id="XP_033571056.1"/>
    </source>
</evidence>
<feature type="compositionally biased region" description="Basic and acidic residues" evidence="1">
    <location>
        <begin position="178"/>
        <end position="188"/>
    </location>
</feature>
<feature type="region of interest" description="Disordered" evidence="1">
    <location>
        <begin position="1"/>
        <end position="68"/>
    </location>
</feature>
<feature type="region of interest" description="Disordered" evidence="1">
    <location>
        <begin position="154"/>
        <end position="188"/>
    </location>
</feature>
<dbReference type="GeneID" id="54467757"/>
<proteinExistence type="predicted"/>
<evidence type="ECO:0000256" key="1">
    <source>
        <dbReference type="SAM" id="MobiDB-lite"/>
    </source>
</evidence>
<evidence type="ECO:0000313" key="3">
    <source>
        <dbReference type="Proteomes" id="UP000504636"/>
    </source>
</evidence>
<feature type="compositionally biased region" description="Basic and acidic residues" evidence="1">
    <location>
        <begin position="53"/>
        <end position="68"/>
    </location>
</feature>
<dbReference type="Proteomes" id="UP000504636">
    <property type="component" value="Unplaced"/>
</dbReference>
<keyword evidence="3" id="KW-1185">Reference proteome</keyword>
<evidence type="ECO:0000313" key="2">
    <source>
        <dbReference type="EMBL" id="KAF2804092.1"/>
    </source>
</evidence>
<protein>
    <submittedName>
        <fullName evidence="2 4">Uncharacterized protein</fullName>
    </submittedName>
</protein>
<reference evidence="4" key="3">
    <citation type="submission" date="2025-04" db="UniProtKB">
        <authorList>
            <consortium name="RefSeq"/>
        </authorList>
    </citation>
    <scope>IDENTIFICATION</scope>
    <source>
        <strain evidence="4">CBS 304.34</strain>
    </source>
</reference>
<dbReference type="EMBL" id="MU003715">
    <property type="protein sequence ID" value="KAF2804092.1"/>
    <property type="molecule type" value="Genomic_DNA"/>
</dbReference>
<dbReference type="OrthoDB" id="10466986at2759"/>
<reference evidence="4" key="2">
    <citation type="submission" date="2020-04" db="EMBL/GenBank/DDBJ databases">
        <authorList>
            <consortium name="NCBI Genome Project"/>
        </authorList>
    </citation>
    <scope>NUCLEOTIDE SEQUENCE</scope>
    <source>
        <strain evidence="4">CBS 304.34</strain>
    </source>
</reference>
<dbReference type="RefSeq" id="XP_033571056.1">
    <property type="nucleotide sequence ID" value="XM_033726864.1"/>
</dbReference>
<dbReference type="AlphaFoldDB" id="A0A6A6Y5M3"/>
<sequence length="207" mass="23418">MNDKPIVGTSGGTAWWENPTTLSSRHSERHQTSNFEVTPRMRTPRPTRHVLVRAHELPRPTRTPQKEHRAYAGINPAPPSHKSEPTSPRGVPGLIYIGLDKHENAKRPYANGLTREQALLKWQEMREEGAERAKSRASVVSADRLRSCRSVANSRPFYSQPNATQSTFRSSSTVLAKSPDREDEDVKRKLMKKPSRMRIIVNKMGCS</sequence>
<reference evidence="2 4" key="1">
    <citation type="journal article" date="2020" name="Stud. Mycol.">
        <title>101 Dothideomycetes genomes: a test case for predicting lifestyles and emergence of pathogens.</title>
        <authorList>
            <person name="Haridas S."/>
            <person name="Albert R."/>
            <person name="Binder M."/>
            <person name="Bloem J."/>
            <person name="Labutti K."/>
            <person name="Salamov A."/>
            <person name="Andreopoulos B."/>
            <person name="Baker S."/>
            <person name="Barry K."/>
            <person name="Bills G."/>
            <person name="Bluhm B."/>
            <person name="Cannon C."/>
            <person name="Castanera R."/>
            <person name="Culley D."/>
            <person name="Daum C."/>
            <person name="Ezra D."/>
            <person name="Gonzalez J."/>
            <person name="Henrissat B."/>
            <person name="Kuo A."/>
            <person name="Liang C."/>
            <person name="Lipzen A."/>
            <person name="Lutzoni F."/>
            <person name="Magnuson J."/>
            <person name="Mondo S."/>
            <person name="Nolan M."/>
            <person name="Ohm R."/>
            <person name="Pangilinan J."/>
            <person name="Park H.-J."/>
            <person name="Ramirez L."/>
            <person name="Alfaro M."/>
            <person name="Sun H."/>
            <person name="Tritt A."/>
            <person name="Yoshinaga Y."/>
            <person name="Zwiers L.-H."/>
            <person name="Turgeon B."/>
            <person name="Goodwin S."/>
            <person name="Spatafora J."/>
            <person name="Crous P."/>
            <person name="Grigoriev I."/>
        </authorList>
    </citation>
    <scope>NUCLEOTIDE SEQUENCE</scope>
    <source>
        <strain evidence="2 4">CBS 304.34</strain>
    </source>
</reference>
<feature type="compositionally biased region" description="Basic residues" evidence="1">
    <location>
        <begin position="42"/>
        <end position="52"/>
    </location>
</feature>
<organism evidence="2">
    <name type="scientific">Mytilinidion resinicola</name>
    <dbReference type="NCBI Taxonomy" id="574789"/>
    <lineage>
        <taxon>Eukaryota</taxon>
        <taxon>Fungi</taxon>
        <taxon>Dikarya</taxon>
        <taxon>Ascomycota</taxon>
        <taxon>Pezizomycotina</taxon>
        <taxon>Dothideomycetes</taxon>
        <taxon>Pleosporomycetidae</taxon>
        <taxon>Mytilinidiales</taxon>
        <taxon>Mytilinidiaceae</taxon>
        <taxon>Mytilinidion</taxon>
    </lineage>
</organism>
<accession>A0A6A6Y5M3</accession>